<evidence type="ECO:0008006" key="3">
    <source>
        <dbReference type="Google" id="ProtNLM"/>
    </source>
</evidence>
<evidence type="ECO:0000313" key="2">
    <source>
        <dbReference type="Proteomes" id="UP001065593"/>
    </source>
</evidence>
<proteinExistence type="predicted"/>
<evidence type="ECO:0000313" key="1">
    <source>
        <dbReference type="EMBL" id="GLC89718.1"/>
    </source>
</evidence>
<reference evidence="1" key="1">
    <citation type="submission" date="2022-08" db="EMBL/GenBank/DDBJ databases">
        <title>Draft genome sequence of Lysinibacillus sp. strain KH24.</title>
        <authorList>
            <person name="Kanbe H."/>
            <person name="Itoh H."/>
        </authorList>
    </citation>
    <scope>NUCLEOTIDE SEQUENCE</scope>
    <source>
        <strain evidence="1">KH24</strain>
    </source>
</reference>
<accession>A0ABQ5NNM3</accession>
<protein>
    <recommendedName>
        <fullName evidence="3">ASCH domain-containing protein</fullName>
    </recommendedName>
</protein>
<sequence>MDNRRLHVWQPVTCLERGRVFEAKCNYPNSGLCITLIDINGTEVDIIYDKVTQIQDYVWAFRHIGEIPGTYLNEIPDDEMEKESSIVKTAAWFYKMSNSDYIEWFDQLPWLGSKDIPGAEHHIYAYGDGVFEVISDYEPRFVIRTKS</sequence>
<gene>
    <name evidence="1" type="ORF">LYSBPC_28450</name>
</gene>
<keyword evidence="2" id="KW-1185">Reference proteome</keyword>
<organism evidence="1 2">
    <name type="scientific">Lysinibacillus piscis</name>
    <dbReference type="NCBI Taxonomy" id="2518931"/>
    <lineage>
        <taxon>Bacteria</taxon>
        <taxon>Bacillati</taxon>
        <taxon>Bacillota</taxon>
        <taxon>Bacilli</taxon>
        <taxon>Bacillales</taxon>
        <taxon>Bacillaceae</taxon>
        <taxon>Lysinibacillus</taxon>
    </lineage>
</organism>
<comment type="caution">
    <text evidence="1">The sequence shown here is derived from an EMBL/GenBank/DDBJ whole genome shotgun (WGS) entry which is preliminary data.</text>
</comment>
<dbReference type="Proteomes" id="UP001065593">
    <property type="component" value="Unassembled WGS sequence"/>
</dbReference>
<name>A0ABQ5NNM3_9BACI</name>
<dbReference type="EMBL" id="BRZA01000004">
    <property type="protein sequence ID" value="GLC89718.1"/>
    <property type="molecule type" value="Genomic_DNA"/>
</dbReference>
<dbReference type="RefSeq" id="WP_264989580.1">
    <property type="nucleotide sequence ID" value="NZ_BRZA01000004.1"/>
</dbReference>